<dbReference type="InterPro" id="IPR011008">
    <property type="entry name" value="Dimeric_a/b-barrel"/>
</dbReference>
<reference evidence="2" key="1">
    <citation type="submission" date="2019-05" db="EMBL/GenBank/DDBJ databases">
        <authorList>
            <person name="Piombo E."/>
        </authorList>
    </citation>
    <scope>NUCLEOTIDE SEQUENCE</scope>
    <source>
        <strain evidence="2">C2S</strain>
    </source>
</reference>
<accession>A0A0J0CA24</accession>
<dbReference type="SUPFAM" id="SSF54909">
    <property type="entry name" value="Dimeric alpha+beta barrel"/>
    <property type="match status" value="1"/>
</dbReference>
<dbReference type="InterPro" id="IPR005545">
    <property type="entry name" value="YCII"/>
</dbReference>
<proteinExistence type="predicted"/>
<sequence>MPRYMILIKASPEAENPTSTGPEIFEEMTTFNEELHAAGVLLSADGLSPTKDGYRVTYSMDGPAQVTKGPFDVAREGHVCGWWILKTKDGEEAVSWAKKIPFKEGEVTVRKIAELDDFGDSVTDDVREREKKLAKDLEKQHERN</sequence>
<organism evidence="2 3">
    <name type="scientific">Fusarium fujikuroi</name>
    <name type="common">Bakanae and foot rot disease fungus</name>
    <name type="synonym">Gibberella fujikuroi</name>
    <dbReference type="NCBI Taxonomy" id="5127"/>
    <lineage>
        <taxon>Eukaryota</taxon>
        <taxon>Fungi</taxon>
        <taxon>Dikarya</taxon>
        <taxon>Ascomycota</taxon>
        <taxon>Pezizomycotina</taxon>
        <taxon>Sordariomycetes</taxon>
        <taxon>Hypocreomycetidae</taxon>
        <taxon>Hypocreales</taxon>
        <taxon>Nectriaceae</taxon>
        <taxon>Fusarium</taxon>
        <taxon>Fusarium fujikuroi species complex</taxon>
    </lineage>
</organism>
<dbReference type="Gene3D" id="3.30.70.1060">
    <property type="entry name" value="Dimeric alpha+beta barrel"/>
    <property type="match status" value="1"/>
</dbReference>
<dbReference type="EMBL" id="CABFJX010000427">
    <property type="protein sequence ID" value="VTT84384.1"/>
    <property type="molecule type" value="Genomic_DNA"/>
</dbReference>
<gene>
    <name evidence="2" type="ORF">C2S_13168</name>
</gene>
<protein>
    <recommendedName>
        <fullName evidence="1">YCII-related domain-containing protein</fullName>
    </recommendedName>
</protein>
<evidence type="ECO:0000313" key="2">
    <source>
        <dbReference type="EMBL" id="VTT84384.1"/>
    </source>
</evidence>
<dbReference type="PANTHER" id="PTHR35174">
    <property type="entry name" value="BLL7171 PROTEIN-RELATED"/>
    <property type="match status" value="1"/>
</dbReference>
<dbReference type="Pfam" id="PF03795">
    <property type="entry name" value="YCII"/>
    <property type="match status" value="1"/>
</dbReference>
<comment type="caution">
    <text evidence="2">The sequence shown here is derived from an EMBL/GenBank/DDBJ whole genome shotgun (WGS) entry which is preliminary data.</text>
</comment>
<evidence type="ECO:0000259" key="1">
    <source>
        <dbReference type="Pfam" id="PF03795"/>
    </source>
</evidence>
<dbReference type="AlphaFoldDB" id="A0A0J0CA24"/>
<evidence type="ECO:0000313" key="3">
    <source>
        <dbReference type="Proteomes" id="UP000760494"/>
    </source>
</evidence>
<dbReference type="Proteomes" id="UP000760494">
    <property type="component" value="Unassembled WGS sequence"/>
</dbReference>
<dbReference type="eggNOG" id="ENOG502SVEE">
    <property type="taxonomic scope" value="Eukaryota"/>
</dbReference>
<feature type="domain" description="YCII-related" evidence="1">
    <location>
        <begin position="3"/>
        <end position="114"/>
    </location>
</feature>
<name>A0A0J0CA24_FUSFU</name>